<comment type="similarity">
    <text evidence="7">Belongs to the protein kinase superfamily.</text>
</comment>
<dbReference type="GO" id="GO:0004674">
    <property type="term" value="F:protein serine/threonine kinase activity"/>
    <property type="evidence" value="ECO:0007669"/>
    <property type="project" value="UniProtKB-KW"/>
</dbReference>
<evidence type="ECO:0000256" key="2">
    <source>
        <dbReference type="ARBA" id="ARBA00022679"/>
    </source>
</evidence>
<keyword evidence="4" id="KW-0418">Kinase</keyword>
<evidence type="ECO:0000256" key="1">
    <source>
        <dbReference type="ARBA" id="ARBA00022527"/>
    </source>
</evidence>
<dbReference type="PROSITE" id="PS00108">
    <property type="entry name" value="PROTEIN_KINASE_ST"/>
    <property type="match status" value="1"/>
</dbReference>
<evidence type="ECO:0000256" key="7">
    <source>
        <dbReference type="RuleBase" id="RU000304"/>
    </source>
</evidence>
<feature type="binding site" evidence="6">
    <location>
        <position position="66"/>
    </location>
    <ligand>
        <name>ATP</name>
        <dbReference type="ChEBI" id="CHEBI:30616"/>
    </ligand>
</feature>
<dbReference type="InterPro" id="IPR008271">
    <property type="entry name" value="Ser/Thr_kinase_AS"/>
</dbReference>
<evidence type="ECO:0000256" key="4">
    <source>
        <dbReference type="ARBA" id="ARBA00022777"/>
    </source>
</evidence>
<evidence type="ECO:0000313" key="10">
    <source>
        <dbReference type="Proteomes" id="UP001153737"/>
    </source>
</evidence>
<keyword evidence="2" id="KW-0808">Transferase</keyword>
<accession>A0A9N9X293</accession>
<reference evidence="9" key="1">
    <citation type="submission" date="2022-01" db="EMBL/GenBank/DDBJ databases">
        <authorList>
            <person name="King R."/>
        </authorList>
    </citation>
    <scope>NUCLEOTIDE SEQUENCE</scope>
</reference>
<reference evidence="9" key="2">
    <citation type="submission" date="2022-10" db="EMBL/GenBank/DDBJ databases">
        <authorList>
            <consortium name="ENA_rothamsted_submissions"/>
            <consortium name="culmorum"/>
            <person name="King R."/>
        </authorList>
    </citation>
    <scope>NUCLEOTIDE SEQUENCE</scope>
</reference>
<dbReference type="EMBL" id="OU896712">
    <property type="protein sequence ID" value="CAG9823105.1"/>
    <property type="molecule type" value="Genomic_DNA"/>
</dbReference>
<evidence type="ECO:0000256" key="5">
    <source>
        <dbReference type="ARBA" id="ARBA00022840"/>
    </source>
</evidence>
<dbReference type="OrthoDB" id="346907at2759"/>
<feature type="domain" description="Protein kinase" evidence="8">
    <location>
        <begin position="37"/>
        <end position="297"/>
    </location>
</feature>
<dbReference type="SMART" id="SM00220">
    <property type="entry name" value="S_TKc"/>
    <property type="match status" value="1"/>
</dbReference>
<dbReference type="PANTHER" id="PTHR24347">
    <property type="entry name" value="SERINE/THREONINE-PROTEIN KINASE"/>
    <property type="match status" value="1"/>
</dbReference>
<evidence type="ECO:0000256" key="6">
    <source>
        <dbReference type="PROSITE-ProRule" id="PRU10141"/>
    </source>
</evidence>
<evidence type="ECO:0000256" key="3">
    <source>
        <dbReference type="ARBA" id="ARBA00022741"/>
    </source>
</evidence>
<dbReference type="Gene3D" id="1.10.510.10">
    <property type="entry name" value="Transferase(Phosphotransferase) domain 1"/>
    <property type="match status" value="1"/>
</dbReference>
<name>A0A9N9X293_PHACE</name>
<keyword evidence="5 6" id="KW-0067">ATP-binding</keyword>
<dbReference type="FunFam" id="1.10.510.10:FF:000571">
    <property type="entry name" value="Maternal embryonic leucine zipper kinase"/>
    <property type="match status" value="1"/>
</dbReference>
<proteinExistence type="inferred from homology"/>
<organism evidence="9 10">
    <name type="scientific">Phaedon cochleariae</name>
    <name type="common">Mustard beetle</name>
    <dbReference type="NCBI Taxonomy" id="80249"/>
    <lineage>
        <taxon>Eukaryota</taxon>
        <taxon>Metazoa</taxon>
        <taxon>Ecdysozoa</taxon>
        <taxon>Arthropoda</taxon>
        <taxon>Hexapoda</taxon>
        <taxon>Insecta</taxon>
        <taxon>Pterygota</taxon>
        <taxon>Neoptera</taxon>
        <taxon>Endopterygota</taxon>
        <taxon>Coleoptera</taxon>
        <taxon>Polyphaga</taxon>
        <taxon>Cucujiformia</taxon>
        <taxon>Chrysomeloidea</taxon>
        <taxon>Chrysomelidae</taxon>
        <taxon>Chrysomelinae</taxon>
        <taxon>Chrysomelini</taxon>
        <taxon>Phaedon</taxon>
    </lineage>
</organism>
<dbReference type="CDD" id="cd05117">
    <property type="entry name" value="STKc_CAMK"/>
    <property type="match status" value="1"/>
</dbReference>
<dbReference type="Proteomes" id="UP001153737">
    <property type="component" value="Chromosome 6"/>
</dbReference>
<dbReference type="InterPro" id="IPR011009">
    <property type="entry name" value="Kinase-like_dom_sf"/>
</dbReference>
<dbReference type="Pfam" id="PF00069">
    <property type="entry name" value="Pkinase"/>
    <property type="match status" value="1"/>
</dbReference>
<keyword evidence="10" id="KW-1185">Reference proteome</keyword>
<sequence length="393" mass="45440">MITSDENSFKLQRTSSLKERDVRHVRIDDVKYLYEIFEFKEEIGHGTFGIVVSAIEKQTNAQYAIKIVNKYSAGAAKLKETQREIKILKSVLHPNIILLEKVFESTKKIYMVFERCRETLFCKYNLFKPFTEKISRKIMRQLVGAVYYLHKHDIVHRDIKMENILLADNIDDPSDEYFIKLTDFGLSIIKSGYGIQSMLSDRVGTIIYMSPEILRSRTYSELCDVWAIGVILFMLLFGRYPFYAKNDEHLVQKICDTEPEYSVSQVNSDCIDLLKSTLLKDPVKRITALEILKHPWLVDNKMKSRKDETIIDYMKKWRSEMMLPGEESDWISAILDINVPEISTLHSPTNINGRVSQTSIGFLSQYSNLTSAVSSIAKPPSVFTLTKDQPKEK</sequence>
<keyword evidence="1 7" id="KW-0723">Serine/threonine-protein kinase</keyword>
<gene>
    <name evidence="9" type="ORF">PHAECO_LOCUS10295</name>
</gene>
<dbReference type="FunFam" id="3.30.200.20:FF:000042">
    <property type="entry name" value="Aurora kinase A"/>
    <property type="match status" value="1"/>
</dbReference>
<dbReference type="InterPro" id="IPR000719">
    <property type="entry name" value="Prot_kinase_dom"/>
</dbReference>
<dbReference type="SUPFAM" id="SSF56112">
    <property type="entry name" value="Protein kinase-like (PK-like)"/>
    <property type="match status" value="1"/>
</dbReference>
<dbReference type="AlphaFoldDB" id="A0A9N9X293"/>
<dbReference type="PROSITE" id="PS50011">
    <property type="entry name" value="PROTEIN_KINASE_DOM"/>
    <property type="match status" value="1"/>
</dbReference>
<evidence type="ECO:0000313" key="9">
    <source>
        <dbReference type="EMBL" id="CAG9823105.1"/>
    </source>
</evidence>
<dbReference type="PROSITE" id="PS00107">
    <property type="entry name" value="PROTEIN_KINASE_ATP"/>
    <property type="match status" value="1"/>
</dbReference>
<keyword evidence="3 6" id="KW-0547">Nucleotide-binding</keyword>
<evidence type="ECO:0000259" key="8">
    <source>
        <dbReference type="PROSITE" id="PS50011"/>
    </source>
</evidence>
<dbReference type="GO" id="GO:0005524">
    <property type="term" value="F:ATP binding"/>
    <property type="evidence" value="ECO:0007669"/>
    <property type="project" value="UniProtKB-UniRule"/>
</dbReference>
<dbReference type="InterPro" id="IPR017441">
    <property type="entry name" value="Protein_kinase_ATP_BS"/>
</dbReference>
<protein>
    <recommendedName>
        <fullName evidence="8">Protein kinase domain-containing protein</fullName>
    </recommendedName>
</protein>